<feature type="transmembrane region" description="Helical" evidence="1">
    <location>
        <begin position="171"/>
        <end position="193"/>
    </location>
</feature>
<evidence type="ECO:0000256" key="1">
    <source>
        <dbReference type="SAM" id="Phobius"/>
    </source>
</evidence>
<organism evidence="2 3">
    <name type="scientific">Callipepla squamata</name>
    <name type="common">Scaled quail</name>
    <dbReference type="NCBI Taxonomy" id="9009"/>
    <lineage>
        <taxon>Eukaryota</taxon>
        <taxon>Metazoa</taxon>
        <taxon>Chordata</taxon>
        <taxon>Craniata</taxon>
        <taxon>Vertebrata</taxon>
        <taxon>Euteleostomi</taxon>
        <taxon>Archelosauria</taxon>
        <taxon>Archosauria</taxon>
        <taxon>Dinosauria</taxon>
        <taxon>Saurischia</taxon>
        <taxon>Theropoda</taxon>
        <taxon>Coelurosauria</taxon>
        <taxon>Aves</taxon>
        <taxon>Neognathae</taxon>
        <taxon>Galloanserae</taxon>
        <taxon>Galliformes</taxon>
        <taxon>Odontophoridae</taxon>
        <taxon>Callipepla</taxon>
    </lineage>
</organism>
<protein>
    <submittedName>
        <fullName evidence="2">Uncharacterized protein</fullName>
    </submittedName>
</protein>
<name>A0A226MI70_CALSU</name>
<reference evidence="2 3" key="1">
    <citation type="submission" date="2016-07" db="EMBL/GenBank/DDBJ databases">
        <title>Disparate Historic Effective Population Sizes Predicted by Modern Levels of Genome Diversity for the Scaled Quail (Callipepla squamata) and the Northern Bobwhite (Colinus virginianus): Inferences from First and Second Generation Draft Genome Assemblies for Sympatric New World Quail.</title>
        <authorList>
            <person name="Oldeschulte D.L."/>
            <person name="Halley Y.A."/>
            <person name="Bhattarai E.K."/>
            <person name="Brashear W.A."/>
            <person name="Hill J."/>
            <person name="Metz R.P."/>
            <person name="Johnson C.D."/>
            <person name="Rollins D."/>
            <person name="Peterson M.J."/>
            <person name="Bickhart D.M."/>
            <person name="Decker J.E."/>
            <person name="Seabury C.M."/>
        </authorList>
    </citation>
    <scope>NUCLEOTIDE SEQUENCE [LARGE SCALE GENOMIC DNA]</scope>
    <source>
        <strain evidence="2 3">Texas</strain>
        <tissue evidence="2">Leg muscle</tissue>
    </source>
</reference>
<proteinExistence type="predicted"/>
<keyword evidence="1" id="KW-0472">Membrane</keyword>
<dbReference type="OrthoDB" id="9216205at2759"/>
<sequence length="219" mass="24243">IPLPSANRAERASGSPISKTTVTVYYCKTCGRERCKSSNYTHFEIIGKTENEIFSNDYIQLVTNETHITMCLQQENTSPDGTYVIFWEKDGGLGEPCGTLKTGDLPEDRRHIITEEGKTCCETEIDHANPDSVLKCYKTDEKNTNIRDDITDDGELGNNQYSVGENNQSGLAAALVILGLCAGAAVLLVIYYFRRRSRKRQGPIIVLQTCPGNGETHLS</sequence>
<keyword evidence="1" id="KW-1133">Transmembrane helix</keyword>
<accession>A0A226MI70</accession>
<feature type="non-terminal residue" evidence="2">
    <location>
        <position position="1"/>
    </location>
</feature>
<evidence type="ECO:0000313" key="3">
    <source>
        <dbReference type="Proteomes" id="UP000198323"/>
    </source>
</evidence>
<dbReference type="AlphaFoldDB" id="A0A226MI70"/>
<comment type="caution">
    <text evidence="2">The sequence shown here is derived from an EMBL/GenBank/DDBJ whole genome shotgun (WGS) entry which is preliminary data.</text>
</comment>
<keyword evidence="1" id="KW-0812">Transmembrane</keyword>
<dbReference type="EMBL" id="MCFN01000821">
    <property type="protein sequence ID" value="OXB54997.1"/>
    <property type="molecule type" value="Genomic_DNA"/>
</dbReference>
<dbReference type="Proteomes" id="UP000198323">
    <property type="component" value="Unassembled WGS sequence"/>
</dbReference>
<keyword evidence="3" id="KW-1185">Reference proteome</keyword>
<evidence type="ECO:0000313" key="2">
    <source>
        <dbReference type="EMBL" id="OXB54997.1"/>
    </source>
</evidence>
<gene>
    <name evidence="2" type="ORF">ASZ78_005969</name>
</gene>